<sequence>MNNLRTIKLKGGKHDYYVGYNKNVYYFEDKITAKMVIASFTNKEVCGSCMSMLYGSKNY</sequence>
<evidence type="ECO:0000313" key="2">
    <source>
        <dbReference type="Proteomes" id="UP000325013"/>
    </source>
</evidence>
<gene>
    <name evidence="1" type="ORF">EPJ67_04185</name>
</gene>
<dbReference type="AlphaFoldDB" id="A0A5C8G7B6"/>
<accession>A0A5C8G7B6</accession>
<name>A0A5C8G7B6_9SPIR</name>
<proteinExistence type="predicted"/>
<dbReference type="EMBL" id="SAYJ01000011">
    <property type="protein sequence ID" value="TXJ57853.1"/>
    <property type="molecule type" value="Genomic_DNA"/>
</dbReference>
<protein>
    <submittedName>
        <fullName evidence="1">Uncharacterized protein</fullName>
    </submittedName>
</protein>
<organism evidence="1 2">
    <name type="scientific">Brachyspira aalborgi</name>
    <dbReference type="NCBI Taxonomy" id="29522"/>
    <lineage>
        <taxon>Bacteria</taxon>
        <taxon>Pseudomonadati</taxon>
        <taxon>Spirochaetota</taxon>
        <taxon>Spirochaetia</taxon>
        <taxon>Brachyspirales</taxon>
        <taxon>Brachyspiraceae</taxon>
        <taxon>Brachyspira</taxon>
    </lineage>
</organism>
<evidence type="ECO:0000313" key="1">
    <source>
        <dbReference type="EMBL" id="TXJ57853.1"/>
    </source>
</evidence>
<comment type="caution">
    <text evidence="1">The sequence shown here is derived from an EMBL/GenBank/DDBJ whole genome shotgun (WGS) entry which is preliminary data.</text>
</comment>
<reference evidence="1 2" key="1">
    <citation type="journal article" date="1992" name="Lakartidningen">
        <title>[Penicillin V and not amoxicillin is the first choice preparation in acute otitis].</title>
        <authorList>
            <person name="Kamme C."/>
            <person name="Lundgren K."/>
            <person name="Prellner K."/>
        </authorList>
    </citation>
    <scope>NUCLEOTIDE SEQUENCE [LARGE SCALE GENOMIC DNA]</scope>
    <source>
        <strain evidence="1 2">PC2777IV</strain>
    </source>
</reference>
<dbReference type="Proteomes" id="UP000325013">
    <property type="component" value="Unassembled WGS sequence"/>
</dbReference>